<name>A0ABR3IZ20_9AGAR</name>
<organism evidence="2 3">
    <name type="scientific">Hohenbuehelia grisea</name>
    <dbReference type="NCBI Taxonomy" id="104357"/>
    <lineage>
        <taxon>Eukaryota</taxon>
        <taxon>Fungi</taxon>
        <taxon>Dikarya</taxon>
        <taxon>Basidiomycota</taxon>
        <taxon>Agaricomycotina</taxon>
        <taxon>Agaricomycetes</taxon>
        <taxon>Agaricomycetidae</taxon>
        <taxon>Agaricales</taxon>
        <taxon>Pleurotineae</taxon>
        <taxon>Pleurotaceae</taxon>
        <taxon>Hohenbuehelia</taxon>
    </lineage>
</organism>
<feature type="region of interest" description="Disordered" evidence="1">
    <location>
        <begin position="44"/>
        <end position="64"/>
    </location>
</feature>
<evidence type="ECO:0000313" key="3">
    <source>
        <dbReference type="Proteomes" id="UP001556367"/>
    </source>
</evidence>
<accession>A0ABR3IZ20</accession>
<proteinExistence type="predicted"/>
<reference evidence="3" key="1">
    <citation type="submission" date="2024-06" db="EMBL/GenBank/DDBJ databases">
        <title>Multi-omics analyses provide insights into the biosynthesis of the anticancer antibiotic pleurotin in Hohenbuehelia grisea.</title>
        <authorList>
            <person name="Weaver J.A."/>
            <person name="Alberti F."/>
        </authorList>
    </citation>
    <scope>NUCLEOTIDE SEQUENCE [LARGE SCALE GENOMIC DNA]</scope>
    <source>
        <strain evidence="3">T-177</strain>
    </source>
</reference>
<protein>
    <submittedName>
        <fullName evidence="2">Uncharacterized protein</fullName>
    </submittedName>
</protein>
<sequence>MTVQHFWTSLGILARPRSKSKYCSQLGSLISDPVVVQRSSWMGTADSHKDNHLGVSRRKKPPSRCGVPRQFAWICRIPTSAGVESMAGLRFFNQCMTTRPPAIISEGRSNARSAA</sequence>
<dbReference type="EMBL" id="JASNQZ010000014">
    <property type="protein sequence ID" value="KAL0948597.1"/>
    <property type="molecule type" value="Genomic_DNA"/>
</dbReference>
<keyword evidence="3" id="KW-1185">Reference proteome</keyword>
<evidence type="ECO:0000313" key="2">
    <source>
        <dbReference type="EMBL" id="KAL0948597.1"/>
    </source>
</evidence>
<evidence type="ECO:0000256" key="1">
    <source>
        <dbReference type="SAM" id="MobiDB-lite"/>
    </source>
</evidence>
<comment type="caution">
    <text evidence="2">The sequence shown here is derived from an EMBL/GenBank/DDBJ whole genome shotgun (WGS) entry which is preliminary data.</text>
</comment>
<dbReference type="Proteomes" id="UP001556367">
    <property type="component" value="Unassembled WGS sequence"/>
</dbReference>
<gene>
    <name evidence="2" type="ORF">HGRIS_011155</name>
</gene>